<organism evidence="2 3">
    <name type="scientific">Entomomonas moraniae</name>
    <dbReference type="NCBI Taxonomy" id="2213226"/>
    <lineage>
        <taxon>Bacteria</taxon>
        <taxon>Pseudomonadati</taxon>
        <taxon>Pseudomonadota</taxon>
        <taxon>Gammaproteobacteria</taxon>
        <taxon>Pseudomonadales</taxon>
        <taxon>Pseudomonadaceae</taxon>
        <taxon>Entomomonas</taxon>
    </lineage>
</organism>
<dbReference type="Proteomes" id="UP000273143">
    <property type="component" value="Chromosome"/>
</dbReference>
<dbReference type="RefSeq" id="WP_127162212.1">
    <property type="nucleotide sequence ID" value="NZ_CP029822.1"/>
</dbReference>
<dbReference type="Gene3D" id="1.10.30.50">
    <property type="match status" value="1"/>
</dbReference>
<dbReference type="InterPro" id="IPR002711">
    <property type="entry name" value="HNH"/>
</dbReference>
<keyword evidence="3" id="KW-1185">Reference proteome</keyword>
<dbReference type="Pfam" id="PF01844">
    <property type="entry name" value="HNH"/>
    <property type="match status" value="1"/>
</dbReference>
<keyword evidence="2" id="KW-0540">Nuclease</keyword>
<sequence length="121" mass="13786">MARPCRHTGCPNLVTSRSQKGFCDTHANERTNWYKHAQGKTSSERGYGYNWRKLRERVLERDKYLCQCDDCKATGRIRAANDVDHIVPKAKGGTDNMSNLRAINRECHRGKTSSVDSKISI</sequence>
<accession>A0A3Q9JMX9</accession>
<dbReference type="InterPro" id="IPR003615">
    <property type="entry name" value="HNH_nuc"/>
</dbReference>
<dbReference type="GO" id="GO:0003676">
    <property type="term" value="F:nucleic acid binding"/>
    <property type="evidence" value="ECO:0007669"/>
    <property type="project" value="InterPro"/>
</dbReference>
<keyword evidence="2" id="KW-0378">Hydrolase</keyword>
<evidence type="ECO:0000313" key="3">
    <source>
        <dbReference type="Proteomes" id="UP000273143"/>
    </source>
</evidence>
<dbReference type="GO" id="GO:0008270">
    <property type="term" value="F:zinc ion binding"/>
    <property type="evidence" value="ECO:0007669"/>
    <property type="project" value="InterPro"/>
</dbReference>
<keyword evidence="2" id="KW-0255">Endonuclease</keyword>
<evidence type="ECO:0000313" key="2">
    <source>
        <dbReference type="EMBL" id="AZS50065.1"/>
    </source>
</evidence>
<gene>
    <name evidence="2" type="ORF">DM558_04410</name>
</gene>
<evidence type="ECO:0000259" key="1">
    <source>
        <dbReference type="SMART" id="SM00507"/>
    </source>
</evidence>
<dbReference type="EMBL" id="CP029822">
    <property type="protein sequence ID" value="AZS50065.1"/>
    <property type="molecule type" value="Genomic_DNA"/>
</dbReference>
<dbReference type="CDD" id="cd00085">
    <property type="entry name" value="HNHc"/>
    <property type="match status" value="1"/>
</dbReference>
<dbReference type="AlphaFoldDB" id="A0A3Q9JMX9"/>
<proteinExistence type="predicted"/>
<protein>
    <submittedName>
        <fullName evidence="2">HNH endonuclease</fullName>
    </submittedName>
</protein>
<dbReference type="KEGG" id="emo:DM558_04410"/>
<name>A0A3Q9JMX9_9GAMM</name>
<dbReference type="SMART" id="SM00507">
    <property type="entry name" value="HNHc"/>
    <property type="match status" value="1"/>
</dbReference>
<reference evidence="3" key="1">
    <citation type="submission" date="2018-06" db="EMBL/GenBank/DDBJ databases">
        <title>Complete genome of Pseudomonas insecticola strain QZS01.</title>
        <authorList>
            <person name="Wang J."/>
            <person name="Su Q."/>
        </authorList>
    </citation>
    <scope>NUCLEOTIDE SEQUENCE [LARGE SCALE GENOMIC DNA]</scope>
    <source>
        <strain evidence="3">QZS01</strain>
    </source>
</reference>
<feature type="domain" description="HNH nuclease" evidence="1">
    <location>
        <begin position="53"/>
        <end position="109"/>
    </location>
</feature>
<dbReference type="GO" id="GO:0004519">
    <property type="term" value="F:endonuclease activity"/>
    <property type="evidence" value="ECO:0007669"/>
    <property type="project" value="UniProtKB-KW"/>
</dbReference>